<dbReference type="FunFam" id="1.20.5.110:FF:000069">
    <property type="entry name" value="Related to syntaxin 18"/>
    <property type="match status" value="1"/>
</dbReference>
<dbReference type="AlphaFoldDB" id="A0A8A3PH59"/>
<evidence type="ECO:0000256" key="1">
    <source>
        <dbReference type="ARBA" id="ARBA00004211"/>
    </source>
</evidence>
<sequence length="357" mass="40364">MTDLTPEFNKLLKELNAPSTADPSLTLQNIDEFLKEAYRINSHIAALNRYLRDIRQSYLSTAPPPRRTNISSKSKQWRYLNDRQREEIDAETKKLLRGLNVSIRSMDEAEGIRYTTETVTIQNKYVKALGRFGNWAAGGGQQSKSMEQELEEAKLNAIKMHRDSVVWYLRQKLSECGNLQASMMEKRIMREMERNKSNLAKSRAMMPDVGGFRDSSSSKYTSSGSGTGTGTGPTHLETQSQPPTSFPTQELSAEQMQMFEQENHDMLKHYQSTLDQVKTAEKSLIEISELQTQLLNSVASQAEQIEILAEQSHQTTENVGGGNKELKKATQRKSTAKYVFYASCGLSAFLVIWDLVI</sequence>
<gene>
    <name evidence="11" type="ORF">DSL72_005961</name>
</gene>
<evidence type="ECO:0000256" key="2">
    <source>
        <dbReference type="ARBA" id="ARBA00009063"/>
    </source>
</evidence>
<dbReference type="InterPro" id="IPR019529">
    <property type="entry name" value="Syntaxin-18_N"/>
</dbReference>
<comment type="similarity">
    <text evidence="2">Belongs to the syntaxin family.</text>
</comment>
<dbReference type="Gene3D" id="1.20.5.110">
    <property type="match status" value="1"/>
</dbReference>
<dbReference type="GO" id="GO:0005783">
    <property type="term" value="C:endoplasmic reticulum"/>
    <property type="evidence" value="ECO:0007669"/>
    <property type="project" value="TreeGrafter"/>
</dbReference>
<evidence type="ECO:0000256" key="3">
    <source>
        <dbReference type="ARBA" id="ARBA00022448"/>
    </source>
</evidence>
<evidence type="ECO:0000259" key="10">
    <source>
        <dbReference type="PROSITE" id="PS50192"/>
    </source>
</evidence>
<feature type="region of interest" description="Disordered" evidence="9">
    <location>
        <begin position="197"/>
        <end position="248"/>
    </location>
</feature>
<feature type="domain" description="T-SNARE coiled-coil homology" evidence="10">
    <location>
        <begin position="267"/>
        <end position="329"/>
    </location>
</feature>
<keyword evidence="3" id="KW-0813">Transport</keyword>
<dbReference type="PROSITE" id="PS50192">
    <property type="entry name" value="T_SNARE"/>
    <property type="match status" value="1"/>
</dbReference>
<keyword evidence="12" id="KW-1185">Reference proteome</keyword>
<dbReference type="Pfam" id="PF10496">
    <property type="entry name" value="Syntaxin-18_N"/>
    <property type="match status" value="1"/>
</dbReference>
<dbReference type="OrthoDB" id="342981at2759"/>
<keyword evidence="8" id="KW-0472">Membrane</keyword>
<evidence type="ECO:0000313" key="11">
    <source>
        <dbReference type="EMBL" id="QSZ34369.1"/>
    </source>
</evidence>
<dbReference type="GO" id="GO:0031201">
    <property type="term" value="C:SNARE complex"/>
    <property type="evidence" value="ECO:0007669"/>
    <property type="project" value="TreeGrafter"/>
</dbReference>
<keyword evidence="5" id="KW-0653">Protein transport</keyword>
<dbReference type="PANTHER" id="PTHR15959">
    <property type="entry name" value="SYNTAXIN-18"/>
    <property type="match status" value="1"/>
</dbReference>
<dbReference type="InterPro" id="IPR000727">
    <property type="entry name" value="T_SNARE_dom"/>
</dbReference>
<evidence type="ECO:0000256" key="5">
    <source>
        <dbReference type="ARBA" id="ARBA00022927"/>
    </source>
</evidence>
<evidence type="ECO:0000313" key="12">
    <source>
        <dbReference type="Proteomes" id="UP000672032"/>
    </source>
</evidence>
<proteinExistence type="inferred from homology"/>
<evidence type="ECO:0000256" key="4">
    <source>
        <dbReference type="ARBA" id="ARBA00022692"/>
    </source>
</evidence>
<comment type="subcellular location">
    <subcellularLocation>
        <location evidence="1">Membrane</location>
        <topology evidence="1">Single-pass type IV membrane protein</topology>
    </subcellularLocation>
</comment>
<evidence type="ECO:0000256" key="6">
    <source>
        <dbReference type="ARBA" id="ARBA00022989"/>
    </source>
</evidence>
<keyword evidence="4" id="KW-0812">Transmembrane</keyword>
<dbReference type="GO" id="GO:0006890">
    <property type="term" value="P:retrograde vesicle-mediated transport, Golgi to endoplasmic reticulum"/>
    <property type="evidence" value="ECO:0007669"/>
    <property type="project" value="TreeGrafter"/>
</dbReference>
<dbReference type="GO" id="GO:0015031">
    <property type="term" value="P:protein transport"/>
    <property type="evidence" value="ECO:0007669"/>
    <property type="project" value="UniProtKB-KW"/>
</dbReference>
<dbReference type="SUPFAM" id="SSF58038">
    <property type="entry name" value="SNARE fusion complex"/>
    <property type="match status" value="1"/>
</dbReference>
<keyword evidence="6" id="KW-1133">Transmembrane helix</keyword>
<dbReference type="Proteomes" id="UP000672032">
    <property type="component" value="Chromosome 4"/>
</dbReference>
<protein>
    <recommendedName>
        <fullName evidence="10">t-SNARE coiled-coil homology domain-containing protein</fullName>
    </recommendedName>
</protein>
<feature type="compositionally biased region" description="Low complexity" evidence="9">
    <location>
        <begin position="215"/>
        <end position="224"/>
    </location>
</feature>
<organism evidence="11 12">
    <name type="scientific">Monilinia vaccinii-corymbosi</name>
    <dbReference type="NCBI Taxonomy" id="61207"/>
    <lineage>
        <taxon>Eukaryota</taxon>
        <taxon>Fungi</taxon>
        <taxon>Dikarya</taxon>
        <taxon>Ascomycota</taxon>
        <taxon>Pezizomycotina</taxon>
        <taxon>Leotiomycetes</taxon>
        <taxon>Helotiales</taxon>
        <taxon>Sclerotiniaceae</taxon>
        <taxon>Monilinia</taxon>
    </lineage>
</organism>
<dbReference type="PANTHER" id="PTHR15959:SF0">
    <property type="entry name" value="SYNTAXIN-18"/>
    <property type="match status" value="1"/>
</dbReference>
<feature type="compositionally biased region" description="Polar residues" evidence="9">
    <location>
        <begin position="236"/>
        <end position="248"/>
    </location>
</feature>
<evidence type="ECO:0000256" key="8">
    <source>
        <dbReference type="ARBA" id="ARBA00023136"/>
    </source>
</evidence>
<keyword evidence="7" id="KW-0175">Coiled coil</keyword>
<accession>A0A8A3PH59</accession>
<reference evidence="11" key="1">
    <citation type="submission" date="2020-10" db="EMBL/GenBank/DDBJ databases">
        <title>Genome Sequence of Monilinia vaccinii-corymbosi Sheds Light on Mummy Berry Disease Infection of Blueberry and Mating Type.</title>
        <authorList>
            <person name="Yow A.G."/>
            <person name="Zhang Y."/>
            <person name="Bansal K."/>
            <person name="Eacker S.M."/>
            <person name="Sullivan S."/>
            <person name="Liachko I."/>
            <person name="Cubeta M.A."/>
            <person name="Rollins J.A."/>
            <person name="Ashrafi H."/>
        </authorList>
    </citation>
    <scope>NUCLEOTIDE SEQUENCE</scope>
    <source>
        <strain evidence="11">RL-1</strain>
    </source>
</reference>
<name>A0A8A3PH59_9HELO</name>
<evidence type="ECO:0000256" key="9">
    <source>
        <dbReference type="SAM" id="MobiDB-lite"/>
    </source>
</evidence>
<dbReference type="EMBL" id="CP063408">
    <property type="protein sequence ID" value="QSZ34369.1"/>
    <property type="molecule type" value="Genomic_DNA"/>
</dbReference>
<evidence type="ECO:0000256" key="7">
    <source>
        <dbReference type="ARBA" id="ARBA00023054"/>
    </source>
</evidence>